<sequence>MKDKPQTIKATIASGFLDQYIEMLVPALKRKFDVKPGIEGSIFMESGGTDEMLIRFLSNDETAQDIFDFINSKWQFESEPQLIS</sequence>
<dbReference type="AlphaFoldDB" id="A0A437UPF0"/>
<gene>
    <name evidence="1" type="ORF">EK398_12025</name>
</gene>
<comment type="caution">
    <text evidence="1">The sequence shown here is derived from an EMBL/GenBank/DDBJ whole genome shotgun (WGS) entry which is preliminary data.</text>
</comment>
<protein>
    <recommendedName>
        <fullName evidence="3">DUF4911 domain-containing protein</fullName>
    </recommendedName>
</protein>
<accession>A0A437UPF0</accession>
<dbReference type="EMBL" id="RYZS01000001">
    <property type="protein sequence ID" value="RVU95504.1"/>
    <property type="molecule type" value="Genomic_DNA"/>
</dbReference>
<dbReference type="Proteomes" id="UP000288388">
    <property type="component" value="Unassembled WGS sequence"/>
</dbReference>
<organism evidence="1 2">
    <name type="scientific">Enterococcus avium</name>
    <name type="common">Streptococcus avium</name>
    <dbReference type="NCBI Taxonomy" id="33945"/>
    <lineage>
        <taxon>Bacteria</taxon>
        <taxon>Bacillati</taxon>
        <taxon>Bacillota</taxon>
        <taxon>Bacilli</taxon>
        <taxon>Lactobacillales</taxon>
        <taxon>Enterococcaceae</taxon>
        <taxon>Enterococcus</taxon>
    </lineage>
</organism>
<proteinExistence type="predicted"/>
<reference evidence="1 2" key="1">
    <citation type="submission" date="2018-12" db="EMBL/GenBank/DDBJ databases">
        <title>A novel vanA-carrying plasmid in a clinical isolate of Enterococcus avium.</title>
        <authorList>
            <person name="Bernasconi O.J."/>
            <person name="Luzzaro F."/>
            <person name="Endimiani A."/>
        </authorList>
    </citation>
    <scope>NUCLEOTIDE SEQUENCE [LARGE SCALE GENOMIC DNA]</scope>
    <source>
        <strain evidence="1 2">LC0559/18</strain>
    </source>
</reference>
<evidence type="ECO:0000313" key="1">
    <source>
        <dbReference type="EMBL" id="RVU95504.1"/>
    </source>
</evidence>
<name>A0A437UPF0_ENTAV</name>
<dbReference type="RefSeq" id="WP_127979212.1">
    <property type="nucleotide sequence ID" value="NZ_RYZS01000001.1"/>
</dbReference>
<evidence type="ECO:0008006" key="3">
    <source>
        <dbReference type="Google" id="ProtNLM"/>
    </source>
</evidence>
<evidence type="ECO:0000313" key="2">
    <source>
        <dbReference type="Proteomes" id="UP000288388"/>
    </source>
</evidence>